<accession>A0A1M7FPV7</accession>
<dbReference type="AlphaFoldDB" id="A0A1M7FPV7"/>
<dbReference type="PROSITE" id="PS51257">
    <property type="entry name" value="PROKAR_LIPOPROTEIN"/>
    <property type="match status" value="1"/>
</dbReference>
<evidence type="ECO:0000313" key="3">
    <source>
        <dbReference type="Proteomes" id="UP000184038"/>
    </source>
</evidence>
<dbReference type="CDD" id="cd00158">
    <property type="entry name" value="RHOD"/>
    <property type="match status" value="1"/>
</dbReference>
<dbReference type="Proteomes" id="UP000184038">
    <property type="component" value="Unassembled WGS sequence"/>
</dbReference>
<feature type="domain" description="Rhodanese" evidence="1">
    <location>
        <begin position="54"/>
        <end position="140"/>
    </location>
</feature>
<reference evidence="2 3" key="1">
    <citation type="submission" date="2016-11" db="EMBL/GenBank/DDBJ databases">
        <authorList>
            <person name="Jaros S."/>
            <person name="Januszkiewicz K."/>
            <person name="Wedrychowicz H."/>
        </authorList>
    </citation>
    <scope>NUCLEOTIDE SEQUENCE [LARGE SCALE GENOMIC DNA]</scope>
    <source>
        <strain evidence="2 3">DSM 15930</strain>
    </source>
</reference>
<dbReference type="STRING" id="1120996.SAMN02746066_00575"/>
<keyword evidence="2" id="KW-0808">Transferase</keyword>
<dbReference type="OrthoDB" id="9800872at2"/>
<dbReference type="Pfam" id="PF00581">
    <property type="entry name" value="Rhodanese"/>
    <property type="match status" value="1"/>
</dbReference>
<sequence>MKKLFWVILLIVFIAACNRKTIQKGTEEKSMNTSQDIILYEQITAIDAKKIMDEQKDYVILDVRTQSEYDASHIENAMLLPLDDIDEEATDILPDKDQLLLVYCRSGVRSKEAALQLAELGYTNIKEFGGIIDWPYDVVR</sequence>
<dbReference type="PANTHER" id="PTHR43031:SF1">
    <property type="entry name" value="PYRIDINE NUCLEOTIDE-DISULPHIDE OXIDOREDUCTASE"/>
    <property type="match status" value="1"/>
</dbReference>
<dbReference type="InterPro" id="IPR036873">
    <property type="entry name" value="Rhodanese-like_dom_sf"/>
</dbReference>
<dbReference type="InterPro" id="IPR050229">
    <property type="entry name" value="GlpE_sulfurtransferase"/>
</dbReference>
<dbReference type="PANTHER" id="PTHR43031">
    <property type="entry name" value="FAD-DEPENDENT OXIDOREDUCTASE"/>
    <property type="match status" value="1"/>
</dbReference>
<dbReference type="SUPFAM" id="SSF52821">
    <property type="entry name" value="Rhodanese/Cell cycle control phosphatase"/>
    <property type="match status" value="1"/>
</dbReference>
<dbReference type="InterPro" id="IPR001763">
    <property type="entry name" value="Rhodanese-like_dom"/>
</dbReference>
<evidence type="ECO:0000313" key="2">
    <source>
        <dbReference type="EMBL" id="SHM05995.1"/>
    </source>
</evidence>
<dbReference type="PROSITE" id="PS50206">
    <property type="entry name" value="RHODANESE_3"/>
    <property type="match status" value="1"/>
</dbReference>
<dbReference type="SMART" id="SM00450">
    <property type="entry name" value="RHOD"/>
    <property type="match status" value="1"/>
</dbReference>
<evidence type="ECO:0000259" key="1">
    <source>
        <dbReference type="PROSITE" id="PS50206"/>
    </source>
</evidence>
<dbReference type="EMBL" id="FRCP01000006">
    <property type="protein sequence ID" value="SHM05995.1"/>
    <property type="molecule type" value="Genomic_DNA"/>
</dbReference>
<name>A0A1M7FPV7_9FIRM</name>
<proteinExistence type="predicted"/>
<dbReference type="GO" id="GO:0016740">
    <property type="term" value="F:transferase activity"/>
    <property type="evidence" value="ECO:0007669"/>
    <property type="project" value="UniProtKB-KW"/>
</dbReference>
<gene>
    <name evidence="2" type="ORF">SAMN02746066_00575</name>
</gene>
<organism evidence="2 3">
    <name type="scientific">Anaerosporobacter mobilis DSM 15930</name>
    <dbReference type="NCBI Taxonomy" id="1120996"/>
    <lineage>
        <taxon>Bacteria</taxon>
        <taxon>Bacillati</taxon>
        <taxon>Bacillota</taxon>
        <taxon>Clostridia</taxon>
        <taxon>Lachnospirales</taxon>
        <taxon>Lachnospiraceae</taxon>
        <taxon>Anaerosporobacter</taxon>
    </lineage>
</organism>
<keyword evidence="3" id="KW-1185">Reference proteome</keyword>
<dbReference type="Gene3D" id="3.40.250.10">
    <property type="entry name" value="Rhodanese-like domain"/>
    <property type="match status" value="1"/>
</dbReference>
<dbReference type="RefSeq" id="WP_073282622.1">
    <property type="nucleotide sequence ID" value="NZ_FRCP01000006.1"/>
</dbReference>
<protein>
    <submittedName>
        <fullName evidence="2">Rhodanese-related sulfurtransferase</fullName>
    </submittedName>
</protein>